<evidence type="ECO:0000313" key="1">
    <source>
        <dbReference type="EMBL" id="SVB92723.1"/>
    </source>
</evidence>
<gene>
    <name evidence="1" type="ORF">METZ01_LOCUS245577</name>
</gene>
<sequence>MIVILLVLSSIDLVGAESDDVSKIIFKEGQFN</sequence>
<proteinExistence type="predicted"/>
<dbReference type="AlphaFoldDB" id="A0A382I1H9"/>
<accession>A0A382I1H9</accession>
<reference evidence="1" key="1">
    <citation type="submission" date="2018-05" db="EMBL/GenBank/DDBJ databases">
        <authorList>
            <person name="Lanie J.A."/>
            <person name="Ng W.-L."/>
            <person name="Kazmierczak K.M."/>
            <person name="Andrzejewski T.M."/>
            <person name="Davidsen T.M."/>
            <person name="Wayne K.J."/>
            <person name="Tettelin H."/>
            <person name="Glass J.I."/>
            <person name="Rusch D."/>
            <person name="Podicherti R."/>
            <person name="Tsui H.-C.T."/>
            <person name="Winkler M.E."/>
        </authorList>
    </citation>
    <scope>NUCLEOTIDE SEQUENCE</scope>
</reference>
<feature type="non-terminal residue" evidence="1">
    <location>
        <position position="32"/>
    </location>
</feature>
<dbReference type="EMBL" id="UINC01064240">
    <property type="protein sequence ID" value="SVB92723.1"/>
    <property type="molecule type" value="Genomic_DNA"/>
</dbReference>
<protein>
    <submittedName>
        <fullName evidence="1">Uncharacterized protein</fullName>
    </submittedName>
</protein>
<name>A0A382I1H9_9ZZZZ</name>
<organism evidence="1">
    <name type="scientific">marine metagenome</name>
    <dbReference type="NCBI Taxonomy" id="408172"/>
    <lineage>
        <taxon>unclassified sequences</taxon>
        <taxon>metagenomes</taxon>
        <taxon>ecological metagenomes</taxon>
    </lineage>
</organism>